<keyword evidence="9" id="KW-0406">Ion transport</keyword>
<feature type="transmembrane region" description="Helical" evidence="13">
    <location>
        <begin position="74"/>
        <end position="91"/>
    </location>
</feature>
<evidence type="ECO:0000256" key="9">
    <source>
        <dbReference type="ARBA" id="ARBA00023065"/>
    </source>
</evidence>
<name>E0PE38_STREI</name>
<keyword evidence="3" id="KW-0813">Transport</keyword>
<dbReference type="HOGENOM" id="CLU_090238_1_1_9"/>
<evidence type="ECO:0000256" key="13">
    <source>
        <dbReference type="SAM" id="Phobius"/>
    </source>
</evidence>
<dbReference type="InterPro" id="IPR010617">
    <property type="entry name" value="TMEM175-like"/>
</dbReference>
<gene>
    <name evidence="14" type="ORF">HMPREF9319_1111</name>
</gene>
<evidence type="ECO:0000313" key="15">
    <source>
        <dbReference type="Proteomes" id="UP000004290"/>
    </source>
</evidence>
<comment type="catalytic activity">
    <reaction evidence="12">
        <text>K(+)(in) = K(+)(out)</text>
        <dbReference type="Rhea" id="RHEA:29463"/>
        <dbReference type="ChEBI" id="CHEBI:29103"/>
    </reaction>
</comment>
<dbReference type="Pfam" id="PF06736">
    <property type="entry name" value="TMEM175"/>
    <property type="match status" value="1"/>
</dbReference>
<proteinExistence type="inferred from homology"/>
<reference evidence="14 15" key="1">
    <citation type="submission" date="2010-07" db="EMBL/GenBank/DDBJ databases">
        <authorList>
            <person name="Muzny D."/>
            <person name="Qin X."/>
            <person name="Deng J."/>
            <person name="Jiang H."/>
            <person name="Liu Y."/>
            <person name="Qu J."/>
            <person name="Song X.-Z."/>
            <person name="Zhang L."/>
            <person name="Thornton R."/>
            <person name="Coyle M."/>
            <person name="Francisco L."/>
            <person name="Jackson L."/>
            <person name="Javaid M."/>
            <person name="Korchina V."/>
            <person name="Kovar C."/>
            <person name="Mata R."/>
            <person name="Mathew T."/>
            <person name="Ngo R."/>
            <person name="Nguyen L."/>
            <person name="Nguyen N."/>
            <person name="Okwuonu G."/>
            <person name="Ongeri F."/>
            <person name="Pham C."/>
            <person name="Simmons D."/>
            <person name="Wilczek-Boney K."/>
            <person name="Hale W."/>
            <person name="Jakkamsetti A."/>
            <person name="Pham P."/>
            <person name="Ruth R."/>
            <person name="San Lucas F."/>
            <person name="Warren J."/>
            <person name="Zhang J."/>
            <person name="Zhao Z."/>
            <person name="Zhou C."/>
            <person name="Zhu D."/>
            <person name="Lee S."/>
            <person name="Bess C."/>
            <person name="Blankenburg K."/>
            <person name="Forbes L."/>
            <person name="Fu Q."/>
            <person name="Gubbala S."/>
            <person name="Hirani K."/>
            <person name="Jayaseelan J.C."/>
            <person name="Lara F."/>
            <person name="Munidasa M."/>
            <person name="Palculict T."/>
            <person name="Patil S."/>
            <person name="Pu L.-L."/>
            <person name="Saada N."/>
            <person name="Tang L."/>
            <person name="Weissenberger G."/>
            <person name="Zhu Y."/>
            <person name="Hemphill L."/>
            <person name="Shang Y."/>
            <person name="Youmans B."/>
            <person name="Ayvaz T."/>
            <person name="Ross M."/>
            <person name="Santibanez J."/>
            <person name="Aqrawi P."/>
            <person name="Gross S."/>
            <person name="Joshi V."/>
            <person name="Fowler G."/>
            <person name="Nazareth L."/>
            <person name="Reid J."/>
            <person name="Worley K."/>
            <person name="Petrosino J."/>
            <person name="Highlander S."/>
            <person name="Gibbs R."/>
        </authorList>
    </citation>
    <scope>NUCLEOTIDE SEQUENCE [LARGE SCALE GENOMIC DNA]</scope>
    <source>
        <strain evidence="14 15">ATCC 700338</strain>
    </source>
</reference>
<evidence type="ECO:0000313" key="14">
    <source>
        <dbReference type="EMBL" id="EFM27548.1"/>
    </source>
</evidence>
<evidence type="ECO:0000256" key="12">
    <source>
        <dbReference type="ARBA" id="ARBA00034430"/>
    </source>
</evidence>
<organism evidence="14 15">
    <name type="scientific">Streptococcus equinus ATCC 700338</name>
    <dbReference type="NCBI Taxonomy" id="864569"/>
    <lineage>
        <taxon>Bacteria</taxon>
        <taxon>Bacillati</taxon>
        <taxon>Bacillota</taxon>
        <taxon>Bacilli</taxon>
        <taxon>Lactobacillales</taxon>
        <taxon>Streptococcaceae</taxon>
        <taxon>Streptococcus</taxon>
    </lineage>
</organism>
<dbReference type="AlphaFoldDB" id="E0PE38"/>
<dbReference type="GO" id="GO:0005267">
    <property type="term" value="F:potassium channel activity"/>
    <property type="evidence" value="ECO:0007669"/>
    <property type="project" value="UniProtKB-KW"/>
</dbReference>
<keyword evidence="8 13" id="KW-1133">Transmembrane helix</keyword>
<comment type="similarity">
    <text evidence="2">Belongs to the TMEM175 family.</text>
</comment>
<evidence type="ECO:0000256" key="2">
    <source>
        <dbReference type="ARBA" id="ARBA00006920"/>
    </source>
</evidence>
<evidence type="ECO:0000256" key="6">
    <source>
        <dbReference type="ARBA" id="ARBA00022826"/>
    </source>
</evidence>
<sequence>MTKERLVAFTDAVIAIIMTILVLELQKPEVLTLNALWDMRVEFFAYTLSFFWIGIMWFNMHKGWHDVEKISDKVVWNTLFLLFFSSFFPYMTSLVAQNFENKVAQVFYGIIILLVTTFNTMMYRSLLEIPENMKIKKFIIQRRKWIGYDVIIKMFGLILSITIFPSAVIFSILLNMMLFGLVSYSNVKR</sequence>
<evidence type="ECO:0000256" key="8">
    <source>
        <dbReference type="ARBA" id="ARBA00022989"/>
    </source>
</evidence>
<dbReference type="EMBL" id="AEEL01000014">
    <property type="protein sequence ID" value="EFM27548.1"/>
    <property type="molecule type" value="Genomic_DNA"/>
</dbReference>
<evidence type="ECO:0000256" key="7">
    <source>
        <dbReference type="ARBA" id="ARBA00022958"/>
    </source>
</evidence>
<keyword evidence="6" id="KW-0631">Potassium channel</keyword>
<keyword evidence="10 13" id="KW-0472">Membrane</keyword>
<accession>E0PE38</accession>
<keyword evidence="7" id="KW-0630">Potassium</keyword>
<keyword evidence="11" id="KW-0407">Ion channel</keyword>
<evidence type="ECO:0008006" key="16">
    <source>
        <dbReference type="Google" id="ProtNLM"/>
    </source>
</evidence>
<keyword evidence="4" id="KW-0633">Potassium transport</keyword>
<comment type="subcellular location">
    <subcellularLocation>
        <location evidence="1">Membrane</location>
        <topology evidence="1">Multi-pass membrane protein</topology>
    </subcellularLocation>
</comment>
<comment type="caution">
    <text evidence="14">The sequence shown here is derived from an EMBL/GenBank/DDBJ whole genome shotgun (WGS) entry which is preliminary data.</text>
</comment>
<evidence type="ECO:0000256" key="1">
    <source>
        <dbReference type="ARBA" id="ARBA00004141"/>
    </source>
</evidence>
<evidence type="ECO:0000256" key="11">
    <source>
        <dbReference type="ARBA" id="ARBA00023303"/>
    </source>
</evidence>
<dbReference type="GO" id="GO:0016020">
    <property type="term" value="C:membrane"/>
    <property type="evidence" value="ECO:0007669"/>
    <property type="project" value="UniProtKB-SubCell"/>
</dbReference>
<dbReference type="RefSeq" id="WP_003065106.1">
    <property type="nucleotide sequence ID" value="NZ_GL397128.1"/>
</dbReference>
<keyword evidence="5 13" id="KW-0812">Transmembrane</keyword>
<feature type="transmembrane region" description="Helical" evidence="13">
    <location>
        <begin position="7"/>
        <end position="23"/>
    </location>
</feature>
<evidence type="ECO:0000256" key="5">
    <source>
        <dbReference type="ARBA" id="ARBA00022692"/>
    </source>
</evidence>
<dbReference type="Proteomes" id="UP000004290">
    <property type="component" value="Unassembled WGS sequence"/>
</dbReference>
<feature type="transmembrane region" description="Helical" evidence="13">
    <location>
        <begin position="103"/>
        <end position="124"/>
    </location>
</feature>
<protein>
    <recommendedName>
        <fullName evidence="16">DUF1211 domain-containing protein</fullName>
    </recommendedName>
</protein>
<feature type="transmembrane region" description="Helical" evidence="13">
    <location>
        <begin position="43"/>
        <end position="62"/>
    </location>
</feature>
<evidence type="ECO:0000256" key="4">
    <source>
        <dbReference type="ARBA" id="ARBA00022538"/>
    </source>
</evidence>
<evidence type="ECO:0000256" key="3">
    <source>
        <dbReference type="ARBA" id="ARBA00022448"/>
    </source>
</evidence>
<keyword evidence="15" id="KW-1185">Reference proteome</keyword>
<feature type="transmembrane region" description="Helical" evidence="13">
    <location>
        <begin position="145"/>
        <end position="163"/>
    </location>
</feature>
<evidence type="ECO:0000256" key="10">
    <source>
        <dbReference type="ARBA" id="ARBA00023136"/>
    </source>
</evidence>
<dbReference type="GO" id="GO:0015252">
    <property type="term" value="F:proton channel activity"/>
    <property type="evidence" value="ECO:0007669"/>
    <property type="project" value="InterPro"/>
</dbReference>